<evidence type="ECO:0000313" key="3">
    <source>
        <dbReference type="Proteomes" id="UP000823597"/>
    </source>
</evidence>
<dbReference type="PROSITE" id="PS50042">
    <property type="entry name" value="CNMP_BINDING_3"/>
    <property type="match status" value="1"/>
</dbReference>
<dbReference type="InterPro" id="IPR014710">
    <property type="entry name" value="RmlC-like_jellyroll"/>
</dbReference>
<reference evidence="2" key="1">
    <citation type="submission" date="2020-10" db="EMBL/GenBank/DDBJ databases">
        <authorList>
            <person name="Gilroy R."/>
        </authorList>
    </citation>
    <scope>NUCLEOTIDE SEQUENCE</scope>
    <source>
        <strain evidence="2">10037</strain>
    </source>
</reference>
<comment type="caution">
    <text evidence="2">The sequence shown here is derived from an EMBL/GenBank/DDBJ whole genome shotgun (WGS) entry which is preliminary data.</text>
</comment>
<organism evidence="2 3">
    <name type="scientific">Candidatus Merdivivens pullistercoris</name>
    <dbReference type="NCBI Taxonomy" id="2840873"/>
    <lineage>
        <taxon>Bacteria</taxon>
        <taxon>Pseudomonadati</taxon>
        <taxon>Bacteroidota</taxon>
        <taxon>Bacteroidia</taxon>
        <taxon>Bacteroidales</taxon>
        <taxon>Muribaculaceae</taxon>
        <taxon>Muribaculaceae incertae sedis</taxon>
        <taxon>Candidatus Merdivivens</taxon>
    </lineage>
</organism>
<dbReference type="Gene3D" id="2.60.120.10">
    <property type="entry name" value="Jelly Rolls"/>
    <property type="match status" value="1"/>
</dbReference>
<dbReference type="InterPro" id="IPR018490">
    <property type="entry name" value="cNMP-bd_dom_sf"/>
</dbReference>
<name>A0A9D9N9D2_9BACT</name>
<accession>A0A9D9N9D2</accession>
<dbReference type="EMBL" id="JADIME010000044">
    <property type="protein sequence ID" value="MBO8465196.1"/>
    <property type="molecule type" value="Genomic_DNA"/>
</dbReference>
<feature type="domain" description="Cyclic nucleotide-binding" evidence="1">
    <location>
        <begin position="16"/>
        <end position="115"/>
    </location>
</feature>
<dbReference type="Proteomes" id="UP000823597">
    <property type="component" value="Unassembled WGS sequence"/>
</dbReference>
<sequence length="189" mass="21329">MSDFLDKFLDEGSFRLPEQLAISILSKAEDVHLGPKDDLVRCGKMDSNVYIVSEGILRMWYFDGDKEVTLGFTDIGTIFVSLFGYFRHLPAFISVTACTKCVVKKIPKDVFDGIVKESHVFSNWIYSVAIHQLFASEMKLSLINGTAKDRYVALIKNRPDIIMNVPMKTIASYLGVSPSYLCKVKRSLK</sequence>
<evidence type="ECO:0000313" key="2">
    <source>
        <dbReference type="EMBL" id="MBO8465196.1"/>
    </source>
</evidence>
<evidence type="ECO:0000259" key="1">
    <source>
        <dbReference type="PROSITE" id="PS50042"/>
    </source>
</evidence>
<dbReference type="AlphaFoldDB" id="A0A9D9N9D2"/>
<dbReference type="InterPro" id="IPR000595">
    <property type="entry name" value="cNMP-bd_dom"/>
</dbReference>
<dbReference type="Pfam" id="PF00027">
    <property type="entry name" value="cNMP_binding"/>
    <property type="match status" value="1"/>
</dbReference>
<dbReference type="SUPFAM" id="SSF51206">
    <property type="entry name" value="cAMP-binding domain-like"/>
    <property type="match status" value="1"/>
</dbReference>
<gene>
    <name evidence="2" type="ORF">IAB93_04260</name>
</gene>
<proteinExistence type="predicted"/>
<reference evidence="2" key="2">
    <citation type="journal article" date="2021" name="PeerJ">
        <title>Extensive microbial diversity within the chicken gut microbiome revealed by metagenomics and culture.</title>
        <authorList>
            <person name="Gilroy R."/>
            <person name="Ravi A."/>
            <person name="Getino M."/>
            <person name="Pursley I."/>
            <person name="Horton D.L."/>
            <person name="Alikhan N.F."/>
            <person name="Baker D."/>
            <person name="Gharbi K."/>
            <person name="Hall N."/>
            <person name="Watson M."/>
            <person name="Adriaenssens E.M."/>
            <person name="Foster-Nyarko E."/>
            <person name="Jarju S."/>
            <person name="Secka A."/>
            <person name="Antonio M."/>
            <person name="Oren A."/>
            <person name="Chaudhuri R.R."/>
            <person name="La Ragione R."/>
            <person name="Hildebrand F."/>
            <person name="Pallen M.J."/>
        </authorList>
    </citation>
    <scope>NUCLEOTIDE SEQUENCE</scope>
    <source>
        <strain evidence="2">10037</strain>
    </source>
</reference>
<protein>
    <submittedName>
        <fullName evidence="2">Crp/Fnr family transcriptional regulator</fullName>
    </submittedName>
</protein>